<keyword evidence="3 5" id="KW-0378">Hydrolase</keyword>
<evidence type="ECO:0000256" key="5">
    <source>
        <dbReference type="PIRNR" id="PIRNR022950"/>
    </source>
</evidence>
<evidence type="ECO:0000256" key="2">
    <source>
        <dbReference type="ARBA" id="ARBA00022487"/>
    </source>
</evidence>
<dbReference type="ESTHER" id="arath-T5L19.180">
    <property type="family name" value="PPase_methylesterase_euk"/>
</dbReference>
<evidence type="ECO:0000256" key="4">
    <source>
        <dbReference type="ARBA" id="ARBA00049203"/>
    </source>
</evidence>
<keyword evidence="2 5" id="KW-0719">Serine esterase</keyword>
<dbReference type="Pfam" id="PF12697">
    <property type="entry name" value="Abhydrolase_6"/>
    <property type="match status" value="1"/>
</dbReference>
<comment type="catalytic activity">
    <reaction evidence="4">
        <text>[phosphatase 2A protein]-C-terminal L-leucine methyl ester + H2O = [phosphatase 2A protein]-C-terminal L-leucine + methanol + H(+)</text>
        <dbReference type="Rhea" id="RHEA:48548"/>
        <dbReference type="Rhea" id="RHEA-COMP:12134"/>
        <dbReference type="Rhea" id="RHEA-COMP:12135"/>
        <dbReference type="ChEBI" id="CHEBI:15377"/>
        <dbReference type="ChEBI" id="CHEBI:15378"/>
        <dbReference type="ChEBI" id="CHEBI:17790"/>
        <dbReference type="ChEBI" id="CHEBI:90516"/>
        <dbReference type="ChEBI" id="CHEBI:90517"/>
        <dbReference type="EC" id="3.1.1.89"/>
    </reaction>
</comment>
<dbReference type="EMBL" id="AL161516">
    <property type="protein sequence ID" value="CAB78128.1"/>
    <property type="molecule type" value="Genomic_DNA"/>
</dbReference>
<name>Q9T0G3_ARATH</name>
<dbReference type="ExpressionAtlas" id="Q9T0G3">
    <property type="expression patterns" value="baseline and differential"/>
</dbReference>
<evidence type="ECO:0000313" key="8">
    <source>
        <dbReference type="EMBL" id="CAB39629.1"/>
    </source>
</evidence>
<evidence type="ECO:0000256" key="3">
    <source>
        <dbReference type="ARBA" id="ARBA00022801"/>
    </source>
</evidence>
<dbReference type="MEROPS" id="S33.A38"/>
<dbReference type="AlphaFoldDB" id="Q9T0G3"/>
<feature type="domain" description="AB hydrolase-1" evidence="7">
    <location>
        <begin position="111"/>
        <end position="194"/>
    </location>
</feature>
<proteinExistence type="inferred from homology"/>
<reference key="1">
    <citation type="journal article" date="1999" name="Nature">
        <title>Sequence and analysis of chromosome 4 of the plant Arabidopsis thaliana.</title>
        <authorList>
            <consortium name="EU"/>
            <consortium name="CSHL and WU Arabidopsis Sequencing Project"/>
            <person name="Mayer K."/>
            <person name="Schuller C."/>
            <person name="Wambutt R."/>
            <person name="Murphy G."/>
            <person name="Volckaert G."/>
            <person name="Pohl T."/>
            <person name="Dusterhoft A."/>
            <person name="Stiekema W."/>
            <person name="Entian K.D."/>
            <person name="Terryn N."/>
            <person name="Harris B."/>
            <person name="Ansorge W."/>
            <person name="Brandt P."/>
            <person name="Grivell L."/>
            <person name="Rieger M."/>
            <person name="Weichselgartner M."/>
            <person name="de Simone V."/>
            <person name="Obermaier B."/>
            <person name="Mache R."/>
            <person name="Muller M."/>
            <person name="Kreis M."/>
            <person name="Delseny M."/>
            <person name="Puigdomenech P."/>
            <person name="Watson M."/>
            <person name="Schmidtheini T."/>
            <person name="Reichert B."/>
            <person name="Portatelle D."/>
            <person name="Perez-Alonso M."/>
            <person name="Boutry M."/>
            <person name="Bancroft I."/>
            <person name="Vos P."/>
            <person name="Hoheisel J."/>
            <person name="Zimmermann W."/>
            <person name="Wedler H."/>
            <person name="Ridley P."/>
            <person name="Langham S.A."/>
            <person name="McCullagh B."/>
            <person name="Bilham L."/>
            <person name="Robben J."/>
            <person name="Van der Schueren J."/>
            <person name="Grymonprez B."/>
            <person name="Chuang Y.J."/>
            <person name="Vandenbussche F."/>
            <person name="Braeken M."/>
            <person name="Weltjens I."/>
            <person name="Voet M."/>
            <person name="Bastiaens I."/>
            <person name="Aert R."/>
            <person name="Defoor E."/>
            <person name="Weitzenegger T."/>
            <person name="Bothe G."/>
            <person name="Ramsperger U."/>
            <person name="Hilbert H."/>
            <person name="Braun M."/>
            <person name="Holzer E."/>
            <person name="Brandt A."/>
            <person name="Peters S."/>
            <person name="van Staveren M."/>
            <person name="Dirske W."/>
            <person name="Mooijman P."/>
            <person name="Klein Lankhorst R."/>
            <person name="Rose M."/>
            <person name="Hauf J."/>
            <person name="Kotter P."/>
            <person name="Berneiser S."/>
            <person name="Hempel S."/>
            <person name="Feldpausch M."/>
            <person name="Lamberth S."/>
            <person name="Van den Daele H."/>
            <person name="De Keyser A."/>
            <person name="Buysshaert C."/>
            <person name="Gielen J."/>
            <person name="Villarroel R."/>
            <person name="De Clercq R."/>
            <person name="Van Montagu M."/>
            <person name="Rogers J."/>
            <person name="Cronin A."/>
            <person name="Quail M."/>
            <person name="Bray-Allen S."/>
            <person name="Clark L."/>
            <person name="Doggett J."/>
            <person name="Hall S."/>
            <person name="Kay M."/>
            <person name="Lennard N."/>
            <person name="McLay K."/>
            <person name="Mayes R."/>
            <person name="Pettett A."/>
            <person name="Rajandream M.A."/>
            <person name="Lyne M."/>
            <person name="Benes V."/>
            <person name="Rechmann S."/>
            <person name="Borkova D."/>
            <person name="Blocker H."/>
            <person name="Scharfe M."/>
            <person name="Grimm M."/>
            <person name="Lohnert T.H."/>
            <person name="Dose S."/>
            <person name="de Haan M."/>
            <person name="Maarse A."/>
            <person name="Schafer M."/>
            <person name="Muller-Auer S."/>
            <person name="Gabel C."/>
            <person name="Fuchs M."/>
            <person name="Fartmann B."/>
            <person name="Granderath K."/>
            <person name="Dauner D."/>
            <person name="Herzl A."/>
            <person name="Neumann S."/>
            <person name="Argiriou A."/>
            <person name="Vitale D."/>
            <person name="Liguori R."/>
            <person name="Piravandi E."/>
            <person name="Massenet O."/>
            <person name="Quigley F."/>
            <person name="Clabauld G."/>
            <person name="Mundlein A."/>
            <person name="Felber R."/>
            <person name="Schnabl S."/>
            <person name="Hiller R."/>
            <person name="Schmidt W."/>
            <person name="Lecharny A."/>
            <person name="Aubourg S."/>
            <person name="Chefdor F."/>
            <person name="Cooke R."/>
            <person name="Berger C."/>
            <person name="Montfort A."/>
            <person name="Casacuberta E."/>
            <person name="Gibbons T."/>
            <person name="Weber N."/>
            <person name="Vandenbol M."/>
            <person name="Bargues M."/>
            <person name="Terol J."/>
            <person name="Torres A."/>
            <person name="Perez-Perez A."/>
            <person name="Purnelle B."/>
            <person name="Bent E."/>
            <person name="Johnson S."/>
            <person name="Tacon D."/>
            <person name="Jesse T."/>
            <person name="Heijnen L."/>
            <person name="Schwarz S."/>
            <person name="Scholler P."/>
            <person name="Heber S."/>
            <person name="Francs P."/>
            <person name="Bielke C."/>
            <person name="Frishman D."/>
            <person name="Haase D."/>
            <person name="Lemcke K."/>
            <person name="Mewes H.W."/>
            <person name="Stocker S."/>
            <person name="Zaccaria P."/>
            <person name="Bevan M."/>
            <person name="Wilson R.K."/>
            <person name="de la Bastide M."/>
            <person name="Habermann K."/>
            <person name="Parnell L."/>
            <person name="Dedhia N."/>
            <person name="Gnoj L."/>
            <person name="Schutz K."/>
            <person name="Huang E."/>
            <person name="Spiegel L."/>
            <person name="Sehkon M."/>
            <person name="Murray J."/>
            <person name="Sheet P."/>
            <person name="Cordes M."/>
            <person name="Abu-Threideh J."/>
            <person name="Stoneking T."/>
            <person name="Kalicki J."/>
            <person name="Graves T."/>
            <person name="Harmon G."/>
            <person name="Edwards J."/>
            <person name="Latreille P."/>
            <person name="Courtney L."/>
            <person name="Cloud J."/>
            <person name="Abbott A."/>
            <person name="Scott K."/>
            <person name="Johnson D."/>
            <person name="Minx P."/>
            <person name="Bentley D."/>
            <person name="Fulton B."/>
            <person name="Miller N."/>
            <person name="Greco T."/>
            <person name="Kemp K."/>
            <person name="Kramer J."/>
            <person name="Fulton L."/>
            <person name="Mardis E."/>
            <person name="Dante M."/>
            <person name="Pepin K."/>
            <person name="Hillier L."/>
            <person name="Nelson J."/>
            <person name="Spieth J."/>
            <person name="Ryan E."/>
            <person name="Andrews S."/>
            <person name="Geisel C."/>
            <person name="Layman D."/>
            <person name="Du H."/>
            <person name="Ali J."/>
            <person name="Berghoff A."/>
            <person name="Jones K."/>
            <person name="Drone K."/>
            <person name="Cotton M."/>
            <person name="Joshu C."/>
            <person name="Antonoiu B."/>
            <person name="Zidanic M."/>
            <person name="Strong C."/>
            <person name="Sun H."/>
            <person name="Lamar B."/>
            <person name="Yordan C."/>
            <person name="Ma P."/>
            <person name="Zhong J."/>
            <person name="Preston R."/>
            <person name="Vil D."/>
            <person name="Shekher M."/>
            <person name="Matero A."/>
            <person name="Shah R."/>
            <person name="Swaby I.K."/>
            <person name="O'Shaughnessy A."/>
            <person name="Rodriguez M."/>
            <person name="Hoffmann J."/>
            <person name="Till S."/>
            <person name="Granat S."/>
            <person name="Shohdy N."/>
            <person name="Hasegawa A."/>
            <person name="Hameed A."/>
            <person name="Lodhi M."/>
            <person name="Johnson A."/>
            <person name="Chen E."/>
            <person name="Marra M."/>
            <person name="Martienssen R."/>
            <person name="McCombie W.R."/>
        </authorList>
    </citation>
    <scope>NUCLEOTIDE SEQUENCE [LARGE SCALE GENOMIC DNA]</scope>
    <source>
        <strain>cv. Columbia</strain>
    </source>
</reference>
<feature type="region of interest" description="Disordered" evidence="6">
    <location>
        <begin position="1"/>
        <end position="44"/>
    </location>
</feature>
<evidence type="ECO:0000256" key="6">
    <source>
        <dbReference type="SAM" id="MobiDB-lite"/>
    </source>
</evidence>
<organism evidence="8">
    <name type="scientific">Arabidopsis thaliana</name>
    <name type="common">Mouse-ear cress</name>
    <dbReference type="NCBI Taxonomy" id="3702"/>
    <lineage>
        <taxon>Eukaryota</taxon>
        <taxon>Viridiplantae</taxon>
        <taxon>Streptophyta</taxon>
        <taxon>Embryophyta</taxon>
        <taxon>Tracheophyta</taxon>
        <taxon>Spermatophyta</taxon>
        <taxon>Magnoliopsida</taxon>
        <taxon>eudicotyledons</taxon>
        <taxon>Gunneridae</taxon>
        <taxon>Pentapetalae</taxon>
        <taxon>rosids</taxon>
        <taxon>malvids</taxon>
        <taxon>Brassicales</taxon>
        <taxon>Brassicaceae</taxon>
        <taxon>Camelineae</taxon>
        <taxon>Arabidopsis</taxon>
    </lineage>
</organism>
<reference evidence="8" key="2">
    <citation type="submission" date="1999-03" db="EMBL/GenBank/DDBJ databases">
        <authorList>
            <person name="Bevan M."/>
            <person name="Murphy G."/>
            <person name="Ridley P."/>
            <person name="Hudson S."/>
            <person name="Bancroft I."/>
            <person name="Mewes H.W."/>
            <person name="Mayer K.F.X."/>
            <person name="Schueller C."/>
        </authorList>
    </citation>
    <scope>NUCLEOTIDE SEQUENCE</scope>
</reference>
<evidence type="ECO:0000313" key="9">
    <source>
        <dbReference type="EMBL" id="CAB78128.1"/>
    </source>
</evidence>
<dbReference type="PANTHER" id="PTHR14189:SF0">
    <property type="entry name" value="PROTEIN PHOSPHATASE METHYLESTERASE 1"/>
    <property type="match status" value="1"/>
</dbReference>
<evidence type="ECO:0000256" key="1">
    <source>
        <dbReference type="ARBA" id="ARBA00008645"/>
    </source>
</evidence>
<dbReference type="PIRSF" id="PIRSF022950">
    <property type="entry name" value="PPase_methylesterase_euk"/>
    <property type="match status" value="1"/>
</dbReference>
<reference evidence="9" key="4">
    <citation type="submission" date="2000-03" db="EMBL/GenBank/DDBJ databases">
        <authorList>
            <person name="Murphy G."/>
            <person name="Ridley P."/>
            <person name="Hudson S."/>
            <person name="Mewes H.W."/>
            <person name="Lemcke K."/>
            <person name="Mayer K.F.X."/>
        </authorList>
    </citation>
    <scope>NUCLEOTIDE SEQUENCE</scope>
</reference>
<dbReference type="SUPFAM" id="SSF53474">
    <property type="entry name" value="alpha/beta-Hydrolases"/>
    <property type="match status" value="1"/>
</dbReference>
<reference evidence="8" key="3">
    <citation type="submission" date="1999-03" db="EMBL/GenBank/DDBJ databases">
        <authorList>
            <person name="EU Arabidopsis sequencing project"/>
        </authorList>
    </citation>
    <scope>NUCLEOTIDE SEQUENCE</scope>
</reference>
<comment type="similarity">
    <text evidence="1 5">Belongs to the AB hydrolase superfamily.</text>
</comment>
<dbReference type="PIR" id="T04009">
    <property type="entry name" value="T04009"/>
</dbReference>
<dbReference type="EC" id="3.1.1.-" evidence="5"/>
<sequence>MDSSSNLNPLREDTSEEHLEPIEAPASVFAARPLRPPSTNSSEKYSPVEWKSYFDKEDDISITGSDDEMKDLLSFVSMVVATLGECLMRTHFFQLSMLSFSIVASKIKEKARVVAMDLRGHGKSVSENELELSLETMSNDVLAVIKELYGDSPPAIVLVGHSMGGSVAVQVAANKTLPSLAGLVVVDVVEIEYSVRGGSLRNIDSARVSIPTTLKYDDSKHCYVYRTRLEETEQYWKGWYKCDRLMIFMSSLLCNDDIRGIQEDVPEEFANLVLNFISRNRIGPHGVEVCGCVVYQYHSFFATLVLKV</sequence>
<dbReference type="InterPro" id="IPR016812">
    <property type="entry name" value="PPase_methylesterase_euk"/>
</dbReference>
<evidence type="ECO:0000259" key="7">
    <source>
        <dbReference type="Pfam" id="PF12697"/>
    </source>
</evidence>
<dbReference type="EMBL" id="AL049481">
    <property type="protein sequence ID" value="CAB39629.1"/>
    <property type="molecule type" value="Genomic_DNA"/>
</dbReference>
<dbReference type="GO" id="GO:0051723">
    <property type="term" value="F:protein methylesterase activity"/>
    <property type="evidence" value="ECO:0007669"/>
    <property type="project" value="UniProtKB-EC"/>
</dbReference>
<dbReference type="PANTHER" id="PTHR14189">
    <property type="entry name" value="PROTEIN PHOSPHATASE METHYLESTERASE-1 RELATED"/>
    <property type="match status" value="1"/>
</dbReference>
<gene>
    <name evidence="8" type="primary">T5L19.180</name>
    <name evidence="9" type="ordered locus">At4g10050</name>
</gene>
<dbReference type="Gene3D" id="3.40.50.1820">
    <property type="entry name" value="alpha/beta hydrolase"/>
    <property type="match status" value="1"/>
</dbReference>
<dbReference type="InterPro" id="IPR029058">
    <property type="entry name" value="AB_hydrolase_fold"/>
</dbReference>
<comment type="function">
    <text evidence="5">Demethylates proteins that have been reversibly carboxymethylated.</text>
</comment>
<protein>
    <recommendedName>
        <fullName evidence="5">Protein phosphatase methylesterase 1</fullName>
        <shortName evidence="5">PME-1</shortName>
        <ecNumber evidence="5">3.1.1.-</ecNumber>
    </recommendedName>
</protein>
<dbReference type="InterPro" id="IPR000073">
    <property type="entry name" value="AB_hydrolase_1"/>
</dbReference>
<accession>Q9T0G3</accession>
<feature type="compositionally biased region" description="Basic and acidic residues" evidence="6">
    <location>
        <begin position="10"/>
        <end position="21"/>
    </location>
</feature>
<dbReference type="PRINTS" id="PR00111">
    <property type="entry name" value="ABHYDROLASE"/>
</dbReference>